<dbReference type="InterPro" id="IPR001845">
    <property type="entry name" value="HTH_ArsR_DNA-bd_dom"/>
</dbReference>
<dbReference type="InterPro" id="IPR036388">
    <property type="entry name" value="WH-like_DNA-bd_sf"/>
</dbReference>
<accession>A0A497XPS7</accession>
<dbReference type="NCBIfam" id="NF033788">
    <property type="entry name" value="HTH_metalloreg"/>
    <property type="match status" value="1"/>
</dbReference>
<dbReference type="InterPro" id="IPR011991">
    <property type="entry name" value="ArsR-like_HTH"/>
</dbReference>
<dbReference type="InterPro" id="IPR036390">
    <property type="entry name" value="WH_DNA-bd_sf"/>
</dbReference>
<organism evidence="5 6">
    <name type="scientific">Hydrogenivirga caldilitoris</name>
    <dbReference type="NCBI Taxonomy" id="246264"/>
    <lineage>
        <taxon>Bacteria</taxon>
        <taxon>Pseudomonadati</taxon>
        <taxon>Aquificota</taxon>
        <taxon>Aquificia</taxon>
        <taxon>Aquificales</taxon>
        <taxon>Aquificaceae</taxon>
        <taxon>Hydrogenivirga</taxon>
    </lineage>
</organism>
<dbReference type="PROSITE" id="PS50987">
    <property type="entry name" value="HTH_ARSR_2"/>
    <property type="match status" value="1"/>
</dbReference>
<dbReference type="SMART" id="SM00418">
    <property type="entry name" value="HTH_ARSR"/>
    <property type="match status" value="1"/>
</dbReference>
<proteinExistence type="predicted"/>
<evidence type="ECO:0000256" key="3">
    <source>
        <dbReference type="ARBA" id="ARBA00023163"/>
    </source>
</evidence>
<keyword evidence="1" id="KW-0805">Transcription regulation</keyword>
<dbReference type="CDD" id="cd00090">
    <property type="entry name" value="HTH_ARSR"/>
    <property type="match status" value="1"/>
</dbReference>
<dbReference type="Gene3D" id="1.10.10.10">
    <property type="entry name" value="Winged helix-like DNA-binding domain superfamily/Winged helix DNA-binding domain"/>
    <property type="match status" value="1"/>
</dbReference>
<comment type="caution">
    <text evidence="5">The sequence shown here is derived from an EMBL/GenBank/DDBJ whole genome shotgun (WGS) entry which is preliminary data.</text>
</comment>
<evidence type="ECO:0000256" key="2">
    <source>
        <dbReference type="ARBA" id="ARBA00023125"/>
    </source>
</evidence>
<reference evidence="5 6" key="1">
    <citation type="submission" date="2018-10" db="EMBL/GenBank/DDBJ databases">
        <title>Genomic Encyclopedia of Archaeal and Bacterial Type Strains, Phase II (KMG-II): from individual species to whole genera.</title>
        <authorList>
            <person name="Goeker M."/>
        </authorList>
    </citation>
    <scope>NUCLEOTIDE SEQUENCE [LARGE SCALE GENOMIC DNA]</scope>
    <source>
        <strain evidence="5 6">DSM 16510</strain>
    </source>
</reference>
<keyword evidence="2" id="KW-0238">DNA-binding</keyword>
<dbReference type="PANTHER" id="PTHR43132:SF2">
    <property type="entry name" value="ARSENICAL RESISTANCE OPERON REPRESSOR ARSR-RELATED"/>
    <property type="match status" value="1"/>
</dbReference>
<evidence type="ECO:0000259" key="4">
    <source>
        <dbReference type="PROSITE" id="PS50987"/>
    </source>
</evidence>
<dbReference type="PANTHER" id="PTHR43132">
    <property type="entry name" value="ARSENICAL RESISTANCE OPERON REPRESSOR ARSR-RELATED"/>
    <property type="match status" value="1"/>
</dbReference>
<dbReference type="PRINTS" id="PR00778">
    <property type="entry name" value="HTHARSR"/>
</dbReference>
<dbReference type="AlphaFoldDB" id="A0A497XPS7"/>
<evidence type="ECO:0000313" key="6">
    <source>
        <dbReference type="Proteomes" id="UP000267841"/>
    </source>
</evidence>
<name>A0A497XPS7_9AQUI</name>
<keyword evidence="6" id="KW-1185">Reference proteome</keyword>
<evidence type="ECO:0000313" key="5">
    <source>
        <dbReference type="EMBL" id="RLJ70254.1"/>
    </source>
</evidence>
<dbReference type="SUPFAM" id="SSF46785">
    <property type="entry name" value="Winged helix' DNA-binding domain"/>
    <property type="match status" value="1"/>
</dbReference>
<dbReference type="Pfam" id="PF01022">
    <property type="entry name" value="HTH_5"/>
    <property type="match status" value="1"/>
</dbReference>
<dbReference type="RefSeq" id="WP_121009574.1">
    <property type="nucleotide sequence ID" value="NZ_RCCJ01000001.1"/>
</dbReference>
<dbReference type="GO" id="GO:0003700">
    <property type="term" value="F:DNA-binding transcription factor activity"/>
    <property type="evidence" value="ECO:0007669"/>
    <property type="project" value="InterPro"/>
</dbReference>
<gene>
    <name evidence="5" type="ORF">BCF55_0520</name>
</gene>
<feature type="domain" description="HTH arsR-type" evidence="4">
    <location>
        <begin position="6"/>
        <end position="97"/>
    </location>
</feature>
<evidence type="ECO:0000256" key="1">
    <source>
        <dbReference type="ARBA" id="ARBA00023015"/>
    </source>
</evidence>
<keyword evidence="3" id="KW-0804">Transcription</keyword>
<dbReference type="InterPro" id="IPR051011">
    <property type="entry name" value="Metal_resp_trans_reg"/>
</dbReference>
<protein>
    <submittedName>
        <fullName evidence="5">ArsR family transcriptional regulator</fullName>
    </submittedName>
</protein>
<dbReference type="EMBL" id="RCCJ01000001">
    <property type="protein sequence ID" value="RLJ70254.1"/>
    <property type="molecule type" value="Genomic_DNA"/>
</dbReference>
<dbReference type="GO" id="GO:0003677">
    <property type="term" value="F:DNA binding"/>
    <property type="evidence" value="ECO:0007669"/>
    <property type="project" value="UniProtKB-KW"/>
</dbReference>
<dbReference type="Proteomes" id="UP000267841">
    <property type="component" value="Unassembled WGS sequence"/>
</dbReference>
<sequence>MNTTLTNEEKLEELAEFFKALSHPVRLKIISILMEGKQCVKNLGEVLNMSQPSVSQHLSILRSRGIVGWKREGSIICYYIKDDRILKLYDILIKEEL</sequence>
<dbReference type="OrthoDB" id="9802016at2"/>